<evidence type="ECO:0000313" key="1">
    <source>
        <dbReference type="EMBL" id="CAA9450066.1"/>
    </source>
</evidence>
<dbReference type="AlphaFoldDB" id="A0A6J4QNI8"/>
<dbReference type="SUPFAM" id="SSF63825">
    <property type="entry name" value="YWTD domain"/>
    <property type="match status" value="1"/>
</dbReference>
<reference evidence="1" key="1">
    <citation type="submission" date="2020-02" db="EMBL/GenBank/DDBJ databases">
        <authorList>
            <person name="Meier V. D."/>
        </authorList>
    </citation>
    <scope>NUCLEOTIDE SEQUENCE</scope>
    <source>
        <strain evidence="1">AVDCRST_MAG28</strain>
    </source>
</reference>
<accession>A0A6J4QNI8</accession>
<name>A0A6J4QNI8_9ACTN</name>
<sequence length="351" mass="37015">MYETEQKKRTLKTAVLTMGLAMVLAGCGVGNAPAKQGPPERGVVASVDVPLRDPAWSEEEGVVIALQEDGQRLVRLDTGQSFDGTRDFPVTISDQIEAAAGENLALERGRTPGKIYLPKPERDQIAVAENDSLLEVRTFAAGESPTRVALGGTSTGLSSQTLYALSEDGQTVSMVDLENAGDVAAEVEVGVSEDALIEPSGEDGFWLAGSEGVALYAGGPPELRGALPLQAGSLAVDEADPQRAYVGETESGRLAVVEPGESGELNTTAETTLDAPAEYLTIDEGRLYAVTNDELVVLDSETLETVETVELGPLVAQEDLEEAEPSGVAVGEEDVYVTLRDEPYVLLIEKP</sequence>
<evidence type="ECO:0008006" key="2">
    <source>
        <dbReference type="Google" id="ProtNLM"/>
    </source>
</evidence>
<dbReference type="PROSITE" id="PS51257">
    <property type="entry name" value="PROKAR_LIPOPROTEIN"/>
    <property type="match status" value="1"/>
</dbReference>
<protein>
    <recommendedName>
        <fullName evidence="2">Lipoprotein</fullName>
    </recommendedName>
</protein>
<gene>
    <name evidence="1" type="ORF">AVDCRST_MAG28-1344</name>
</gene>
<dbReference type="Gene3D" id="2.130.10.10">
    <property type="entry name" value="YVTN repeat-like/Quinoprotein amine dehydrogenase"/>
    <property type="match status" value="1"/>
</dbReference>
<proteinExistence type="predicted"/>
<dbReference type="EMBL" id="CADCVE010000027">
    <property type="protein sequence ID" value="CAA9450066.1"/>
    <property type="molecule type" value="Genomic_DNA"/>
</dbReference>
<organism evidence="1">
    <name type="scientific">uncultured Rubrobacteraceae bacterium</name>
    <dbReference type="NCBI Taxonomy" id="349277"/>
    <lineage>
        <taxon>Bacteria</taxon>
        <taxon>Bacillati</taxon>
        <taxon>Actinomycetota</taxon>
        <taxon>Rubrobacteria</taxon>
        <taxon>Rubrobacterales</taxon>
        <taxon>Rubrobacteraceae</taxon>
        <taxon>environmental samples</taxon>
    </lineage>
</organism>
<dbReference type="InterPro" id="IPR015943">
    <property type="entry name" value="WD40/YVTN_repeat-like_dom_sf"/>
</dbReference>